<organism evidence="1 2">
    <name type="scientific">Limnoraphis robusta CCNP1315</name>
    <dbReference type="NCBI Taxonomy" id="3110306"/>
    <lineage>
        <taxon>Bacteria</taxon>
        <taxon>Bacillati</taxon>
        <taxon>Cyanobacteriota</taxon>
        <taxon>Cyanophyceae</taxon>
        <taxon>Oscillatoriophycideae</taxon>
        <taxon>Oscillatoriales</taxon>
        <taxon>Sirenicapillariaceae</taxon>
        <taxon>Limnoraphis</taxon>
    </lineage>
</organism>
<sequence>MKLHQPAIAVRSKLCVISSCKRQKARGKRQEWKSFQTFDRLLNFSPIISDCYRTILFSTFGLVVSTLSAEAVTLTRLSSDLEMNALISDMAFVAEGRIGDNNGTATYELNLHESDPGDPQVTDQFNWVSGVAYPFELFYDAVSHFVEFTIGDRTLTHTYHNPFSDFFLRTRATQAGSSMLLSNLQLDGVSLNQKSHAIAETGGLDILQISDVAGSFKLLGESTMTWEEITPTQSQLAFQIKLSEGNKTQEIPEPRLLVGLALLSLIGIRSRRLSES</sequence>
<dbReference type="Proteomes" id="UP001301728">
    <property type="component" value="Unassembled WGS sequence"/>
</dbReference>
<reference evidence="1 2" key="1">
    <citation type="submission" date="2023-12" db="EMBL/GenBank/DDBJ databases">
        <title>Baltic Sea Cyanobacteria.</title>
        <authorList>
            <person name="Delbaje E."/>
            <person name="Fewer D.P."/>
            <person name="Shishido T.K."/>
        </authorList>
    </citation>
    <scope>NUCLEOTIDE SEQUENCE [LARGE SCALE GENOMIC DNA]</scope>
    <source>
        <strain evidence="1 2">CCNP 1315</strain>
    </source>
</reference>
<protein>
    <submittedName>
        <fullName evidence="1">Choice-of-anchor W domain-containing protein</fullName>
    </submittedName>
</protein>
<dbReference type="InterPro" id="IPR049671">
    <property type="entry name" value="Choice_anch_W"/>
</dbReference>
<dbReference type="NCBIfam" id="NF041928">
    <property type="entry name" value="choice_anch_W"/>
    <property type="match status" value="1"/>
</dbReference>
<keyword evidence="2" id="KW-1185">Reference proteome</keyword>
<dbReference type="EMBL" id="JAYGHT010000018">
    <property type="protein sequence ID" value="MEA5518914.1"/>
    <property type="molecule type" value="Genomic_DNA"/>
</dbReference>
<evidence type="ECO:0000313" key="2">
    <source>
        <dbReference type="Proteomes" id="UP001301728"/>
    </source>
</evidence>
<gene>
    <name evidence="1" type="ORF">VB854_08130</name>
</gene>
<dbReference type="RefSeq" id="WP_323275798.1">
    <property type="nucleotide sequence ID" value="NZ_JAYGHT010000018.1"/>
</dbReference>
<accession>A0ABU5TVR7</accession>
<proteinExistence type="predicted"/>
<name>A0ABU5TVR7_9CYAN</name>
<comment type="caution">
    <text evidence="1">The sequence shown here is derived from an EMBL/GenBank/DDBJ whole genome shotgun (WGS) entry which is preliminary data.</text>
</comment>
<evidence type="ECO:0000313" key="1">
    <source>
        <dbReference type="EMBL" id="MEA5518914.1"/>
    </source>
</evidence>